<gene>
    <name evidence="5" type="ORF">EA473_05665</name>
</gene>
<sequence length="372" mass="40146">MTPTRADEPHPDVQEFLTLYDSLDVPSFDEVSPTEARRMVASLYAGDGAAIAVDSVDDRTIDGPRGEIPIRIYDPGEDVVMDGPGDDVDADRPGENVNTDGPGKDVHTDEPDEDVDPGERDFGADPDADTSARRPVVLYFHGGGWVLGGIDTHDETCRKLAADSGYPVVSVEYGLAPEHPFPDGLEDCYAALEWLADAAPNLGADPDRIVLAGDSAGGNLAAATALLARDRDGPDVAYQLLVYPVTGPVEGTDSFEENGQGYFLTADEIRWFRGHYFERHIDEGNVYALPRRAADLSGLPPATIVTAGFDPLRDDGAAYAERLESDGVPVTYRNYDDVIHGFFAMISEPQNFERAHEAYDDVVADLEAALEG</sequence>
<dbReference type="InterPro" id="IPR050300">
    <property type="entry name" value="GDXG_lipolytic_enzyme"/>
</dbReference>
<comment type="caution">
    <text evidence="5">The sequence shown here is derived from an EMBL/GenBank/DDBJ whole genome shotgun (WGS) entry which is preliminary data.</text>
</comment>
<proteinExistence type="inferred from homology"/>
<dbReference type="Pfam" id="PF07859">
    <property type="entry name" value="Abhydrolase_3"/>
    <property type="match status" value="1"/>
</dbReference>
<evidence type="ECO:0000313" key="5">
    <source>
        <dbReference type="EMBL" id="RQG96597.1"/>
    </source>
</evidence>
<dbReference type="GO" id="GO:0016787">
    <property type="term" value="F:hydrolase activity"/>
    <property type="evidence" value="ECO:0007669"/>
    <property type="project" value="UniProtKB-KW"/>
</dbReference>
<dbReference type="Proteomes" id="UP000282323">
    <property type="component" value="Unassembled WGS sequence"/>
</dbReference>
<name>A0A3N6M3S8_NATCH</name>
<reference evidence="5 6" key="1">
    <citation type="submission" date="2018-10" db="EMBL/GenBank/DDBJ databases">
        <title>Natrarchaeobius chitinivorans gen. nov., sp. nov., and Natrarchaeobius haloalkaliphilus sp. nov., alkaliphilic, chitin-utilizing haloarchaea from hypersaline alkaline lakes.</title>
        <authorList>
            <person name="Sorokin D.Y."/>
            <person name="Elcheninov A.G."/>
            <person name="Kostrikina N.A."/>
            <person name="Bale N.J."/>
            <person name="Sinninghe Damste J.S."/>
            <person name="Khijniak T.V."/>
            <person name="Kublanov I.V."/>
            <person name="Toshchakov S.V."/>
        </authorList>
    </citation>
    <scope>NUCLEOTIDE SEQUENCE [LARGE SCALE GENOMIC DNA]</scope>
    <source>
        <strain evidence="5 6">AArcht4T</strain>
    </source>
</reference>
<dbReference type="AlphaFoldDB" id="A0A3N6M3S8"/>
<dbReference type="SUPFAM" id="SSF53474">
    <property type="entry name" value="alpha/beta-Hydrolases"/>
    <property type="match status" value="1"/>
</dbReference>
<dbReference type="Gene3D" id="3.40.50.1820">
    <property type="entry name" value="alpha/beta hydrolase"/>
    <property type="match status" value="1"/>
</dbReference>
<dbReference type="PROSITE" id="PS01174">
    <property type="entry name" value="LIPASE_GDXG_SER"/>
    <property type="match status" value="1"/>
</dbReference>
<feature type="region of interest" description="Disordered" evidence="3">
    <location>
        <begin position="59"/>
        <end position="129"/>
    </location>
</feature>
<protein>
    <submittedName>
        <fullName evidence="5">Alpha/beta hydrolase</fullName>
    </submittedName>
</protein>
<evidence type="ECO:0000256" key="3">
    <source>
        <dbReference type="SAM" id="MobiDB-lite"/>
    </source>
</evidence>
<dbReference type="OrthoDB" id="33195at2157"/>
<evidence type="ECO:0000256" key="2">
    <source>
        <dbReference type="ARBA" id="ARBA00022801"/>
    </source>
</evidence>
<feature type="domain" description="Alpha/beta hydrolase fold-3" evidence="4">
    <location>
        <begin position="137"/>
        <end position="343"/>
    </location>
</feature>
<organism evidence="5 6">
    <name type="scientific">Natrarchaeobius chitinivorans</name>
    <dbReference type="NCBI Taxonomy" id="1679083"/>
    <lineage>
        <taxon>Archaea</taxon>
        <taxon>Methanobacteriati</taxon>
        <taxon>Methanobacteriota</taxon>
        <taxon>Stenosarchaea group</taxon>
        <taxon>Halobacteria</taxon>
        <taxon>Halobacteriales</taxon>
        <taxon>Natrialbaceae</taxon>
        <taxon>Natrarchaeobius</taxon>
    </lineage>
</organism>
<feature type="compositionally biased region" description="Acidic residues" evidence="3">
    <location>
        <begin position="75"/>
        <end position="89"/>
    </location>
</feature>
<evidence type="ECO:0000256" key="1">
    <source>
        <dbReference type="ARBA" id="ARBA00010515"/>
    </source>
</evidence>
<dbReference type="InterPro" id="IPR029058">
    <property type="entry name" value="AB_hydrolase_fold"/>
</dbReference>
<dbReference type="InterPro" id="IPR013094">
    <property type="entry name" value="AB_hydrolase_3"/>
</dbReference>
<keyword evidence="6" id="KW-1185">Reference proteome</keyword>
<dbReference type="InterPro" id="IPR033140">
    <property type="entry name" value="Lipase_GDXG_put_SER_AS"/>
</dbReference>
<evidence type="ECO:0000259" key="4">
    <source>
        <dbReference type="Pfam" id="PF07859"/>
    </source>
</evidence>
<dbReference type="EMBL" id="REGA01000003">
    <property type="protein sequence ID" value="RQG96597.1"/>
    <property type="molecule type" value="Genomic_DNA"/>
</dbReference>
<dbReference type="RefSeq" id="WP_124194669.1">
    <property type="nucleotide sequence ID" value="NZ_REGA01000003.1"/>
</dbReference>
<comment type="similarity">
    <text evidence="1">Belongs to the 'GDXG' lipolytic enzyme family.</text>
</comment>
<dbReference type="PANTHER" id="PTHR48081">
    <property type="entry name" value="AB HYDROLASE SUPERFAMILY PROTEIN C4A8.06C"/>
    <property type="match status" value="1"/>
</dbReference>
<evidence type="ECO:0000313" key="6">
    <source>
        <dbReference type="Proteomes" id="UP000282323"/>
    </source>
</evidence>
<keyword evidence="2 5" id="KW-0378">Hydrolase</keyword>
<dbReference type="PANTHER" id="PTHR48081:SF8">
    <property type="entry name" value="ALPHA_BETA HYDROLASE FOLD-3 DOMAIN-CONTAINING PROTEIN-RELATED"/>
    <property type="match status" value="1"/>
</dbReference>
<accession>A0A3N6M3S8</accession>